<sequence>MLPDLALVIALGASAALAHFTLDYPTSRGFDDNNEPQFCGGFTNVETRQPFSLGSGPVWIDSHHTLATVDAFLSVSVDPTSFNDFNTTSNGTTIPMVTNFFQVNEGEHCWNVNLGALGIGLTNGSLVTLQIQYNGGDGNLYQCTDLVLLSNYTVPSNWTCTVDATVAGNATVSSSASATSSAAAASTSKSAAMAVADLQVDGWGLLGLAAGVAGLAVL</sequence>
<dbReference type="OrthoDB" id="2146436at2759"/>
<dbReference type="Pfam" id="PF20238">
    <property type="entry name" value="BIM1-like_dom"/>
    <property type="match status" value="1"/>
</dbReference>
<dbReference type="GO" id="GO:0005886">
    <property type="term" value="C:plasma membrane"/>
    <property type="evidence" value="ECO:0007669"/>
    <property type="project" value="UniProtKB-SubCell"/>
</dbReference>
<evidence type="ECO:0000313" key="11">
    <source>
        <dbReference type="Proteomes" id="UP000279259"/>
    </source>
</evidence>
<dbReference type="GO" id="GO:0098552">
    <property type="term" value="C:side of membrane"/>
    <property type="evidence" value="ECO:0007669"/>
    <property type="project" value="UniProtKB-KW"/>
</dbReference>
<feature type="chain" id="PRO_5019366389" description="Copper acquisition factor BIM1-like domain-containing protein" evidence="8">
    <location>
        <begin position="19"/>
        <end position="218"/>
    </location>
</feature>
<keyword evidence="6" id="KW-0325">Glycoprotein</keyword>
<comment type="subcellular location">
    <subcellularLocation>
        <location evidence="1">Cell membrane</location>
        <topology evidence="1">Lipid-anchor</topology>
        <topology evidence="1">GPI-anchor</topology>
    </subcellularLocation>
</comment>
<keyword evidence="3" id="KW-0336">GPI-anchor</keyword>
<keyword evidence="11" id="KW-1185">Reference proteome</keyword>
<evidence type="ECO:0000256" key="6">
    <source>
        <dbReference type="ARBA" id="ARBA00023180"/>
    </source>
</evidence>
<evidence type="ECO:0000256" key="4">
    <source>
        <dbReference type="ARBA" id="ARBA00022729"/>
    </source>
</evidence>
<evidence type="ECO:0000313" key="10">
    <source>
        <dbReference type="EMBL" id="RSH85456.1"/>
    </source>
</evidence>
<dbReference type="EMBL" id="RSCD01000020">
    <property type="protein sequence ID" value="RSH85456.1"/>
    <property type="molecule type" value="Genomic_DNA"/>
</dbReference>
<dbReference type="PANTHER" id="PTHR34992:SF11">
    <property type="entry name" value="COPPER ACQUISITION FACTOR BIM1-LIKE DOMAIN-CONTAINING PROTEIN"/>
    <property type="match status" value="1"/>
</dbReference>
<keyword evidence="7" id="KW-0449">Lipoprotein</keyword>
<feature type="domain" description="Copper acquisition factor BIM1-like" evidence="9">
    <location>
        <begin position="18"/>
        <end position="161"/>
    </location>
</feature>
<evidence type="ECO:0000256" key="3">
    <source>
        <dbReference type="ARBA" id="ARBA00022622"/>
    </source>
</evidence>
<accession>A0A427Y2T5</accession>
<keyword evidence="5" id="KW-0472">Membrane</keyword>
<organism evidence="10 11">
    <name type="scientific">Saitozyma podzolica</name>
    <dbReference type="NCBI Taxonomy" id="1890683"/>
    <lineage>
        <taxon>Eukaryota</taxon>
        <taxon>Fungi</taxon>
        <taxon>Dikarya</taxon>
        <taxon>Basidiomycota</taxon>
        <taxon>Agaricomycotina</taxon>
        <taxon>Tremellomycetes</taxon>
        <taxon>Tremellales</taxon>
        <taxon>Trimorphomycetaceae</taxon>
        <taxon>Saitozyma</taxon>
    </lineage>
</organism>
<comment type="caution">
    <text evidence="10">The sequence shown here is derived from an EMBL/GenBank/DDBJ whole genome shotgun (WGS) entry which is preliminary data.</text>
</comment>
<protein>
    <recommendedName>
        <fullName evidence="9">Copper acquisition factor BIM1-like domain-containing protein</fullName>
    </recommendedName>
</protein>
<dbReference type="PANTHER" id="PTHR34992">
    <property type="entry name" value="HYPHAL ANASTAMOSIS-7 PROTEIN"/>
    <property type="match status" value="1"/>
</dbReference>
<dbReference type="Proteomes" id="UP000279259">
    <property type="component" value="Unassembled WGS sequence"/>
</dbReference>
<proteinExistence type="predicted"/>
<dbReference type="CDD" id="cd21176">
    <property type="entry name" value="LPMO_auxiliary-like"/>
    <property type="match status" value="1"/>
</dbReference>
<keyword evidence="2" id="KW-1003">Cell membrane</keyword>
<reference evidence="10 11" key="1">
    <citation type="submission" date="2018-11" db="EMBL/GenBank/DDBJ databases">
        <title>Genome sequence of Saitozyma podzolica DSM 27192.</title>
        <authorList>
            <person name="Aliyu H."/>
            <person name="Gorte O."/>
            <person name="Ochsenreither K."/>
        </authorList>
    </citation>
    <scope>NUCLEOTIDE SEQUENCE [LARGE SCALE GENOMIC DNA]</scope>
    <source>
        <strain evidence="10 11">DSM 27192</strain>
    </source>
</reference>
<keyword evidence="4 8" id="KW-0732">Signal</keyword>
<evidence type="ECO:0000256" key="8">
    <source>
        <dbReference type="SAM" id="SignalP"/>
    </source>
</evidence>
<feature type="signal peptide" evidence="8">
    <location>
        <begin position="1"/>
        <end position="18"/>
    </location>
</feature>
<evidence type="ECO:0000259" key="9">
    <source>
        <dbReference type="Pfam" id="PF20238"/>
    </source>
</evidence>
<evidence type="ECO:0000256" key="5">
    <source>
        <dbReference type="ARBA" id="ARBA00023136"/>
    </source>
</evidence>
<gene>
    <name evidence="10" type="ORF">EHS25_004852</name>
</gene>
<dbReference type="InterPro" id="IPR046530">
    <property type="entry name" value="BIM1-like_dom"/>
</dbReference>
<dbReference type="InterPro" id="IPR046936">
    <property type="entry name" value="BIM1-like"/>
</dbReference>
<evidence type="ECO:0000256" key="1">
    <source>
        <dbReference type="ARBA" id="ARBA00004609"/>
    </source>
</evidence>
<dbReference type="AlphaFoldDB" id="A0A427Y2T5"/>
<evidence type="ECO:0000256" key="7">
    <source>
        <dbReference type="ARBA" id="ARBA00023288"/>
    </source>
</evidence>
<evidence type="ECO:0000256" key="2">
    <source>
        <dbReference type="ARBA" id="ARBA00022475"/>
    </source>
</evidence>
<name>A0A427Y2T5_9TREE</name>